<accession>A0A9P0GQP4</accession>
<evidence type="ECO:0000256" key="3">
    <source>
        <dbReference type="ARBA" id="ARBA00022989"/>
    </source>
</evidence>
<feature type="transmembrane region" description="Helical" evidence="5">
    <location>
        <begin position="98"/>
        <end position="119"/>
    </location>
</feature>
<evidence type="ECO:0000256" key="4">
    <source>
        <dbReference type="ARBA" id="ARBA00023136"/>
    </source>
</evidence>
<evidence type="ECO:0000313" key="6">
    <source>
        <dbReference type="EMBL" id="CAH1136053.1"/>
    </source>
</evidence>
<sequence length="363" mass="42565">MKEKKIEEIKESSTVEEVPIIENKACTEVLSAKERFYKIMKKTLHYMKLTAQSLATVADFTLMLASLFILYLGCLILTHQLEASRVMYHKTFHNIGQAIVVIGCLNILVFCPFGIWGTWKTNRLLVKTHNYWLVINILVHLVLLMHVYFNFMYQDSDKRKQKCEIEFKKVYRSCTGYPDVYNLPNATQLPECCCVPYDLIYVKPYQAESKITKVCWPFESSQPSNETPDEYWSDCGNKQDYLNRMIGVIKDGYRFFWLFISIEMSALTFALIQSLFDEDEEDEITKKMRQRKRPKGKIQKAYWKCKRMIARRVLLVTLSILFVLSLFVWKLAQKNFIIHNVPTGPIKINVSLINVTYSLLFPE</sequence>
<protein>
    <recommendedName>
        <fullName evidence="8">Tetraspanin</fullName>
    </recommendedName>
</protein>
<name>A0A9P0GQP4_9CUCU</name>
<dbReference type="GO" id="GO:0016020">
    <property type="term" value="C:membrane"/>
    <property type="evidence" value="ECO:0007669"/>
    <property type="project" value="UniProtKB-SubCell"/>
</dbReference>
<dbReference type="AlphaFoldDB" id="A0A9P0GQP4"/>
<feature type="transmembrane region" description="Helical" evidence="5">
    <location>
        <begin position="309"/>
        <end position="329"/>
    </location>
</feature>
<dbReference type="EMBL" id="OU892285">
    <property type="protein sequence ID" value="CAH1136053.1"/>
    <property type="molecule type" value="Genomic_DNA"/>
</dbReference>
<feature type="transmembrane region" description="Helical" evidence="5">
    <location>
        <begin position="255"/>
        <end position="276"/>
    </location>
</feature>
<comment type="subcellular location">
    <subcellularLocation>
        <location evidence="1">Membrane</location>
        <topology evidence="1">Multi-pass membrane protein</topology>
    </subcellularLocation>
</comment>
<evidence type="ECO:0008006" key="8">
    <source>
        <dbReference type="Google" id="ProtNLM"/>
    </source>
</evidence>
<feature type="transmembrane region" description="Helical" evidence="5">
    <location>
        <begin position="54"/>
        <end position="77"/>
    </location>
</feature>
<keyword evidence="4 5" id="KW-0472">Membrane</keyword>
<organism evidence="6 7">
    <name type="scientific">Ceutorhynchus assimilis</name>
    <name type="common">cabbage seed weevil</name>
    <dbReference type="NCBI Taxonomy" id="467358"/>
    <lineage>
        <taxon>Eukaryota</taxon>
        <taxon>Metazoa</taxon>
        <taxon>Ecdysozoa</taxon>
        <taxon>Arthropoda</taxon>
        <taxon>Hexapoda</taxon>
        <taxon>Insecta</taxon>
        <taxon>Pterygota</taxon>
        <taxon>Neoptera</taxon>
        <taxon>Endopterygota</taxon>
        <taxon>Coleoptera</taxon>
        <taxon>Polyphaga</taxon>
        <taxon>Cucujiformia</taxon>
        <taxon>Curculionidae</taxon>
        <taxon>Ceutorhynchinae</taxon>
        <taxon>Ceutorhynchus</taxon>
    </lineage>
</organism>
<dbReference type="InterPro" id="IPR018499">
    <property type="entry name" value="Tetraspanin/Peripherin"/>
</dbReference>
<evidence type="ECO:0000313" key="7">
    <source>
        <dbReference type="Proteomes" id="UP001152799"/>
    </source>
</evidence>
<gene>
    <name evidence="6" type="ORF">CEUTPL_LOCUS14384</name>
</gene>
<dbReference type="Proteomes" id="UP001152799">
    <property type="component" value="Chromosome 9"/>
</dbReference>
<evidence type="ECO:0000256" key="1">
    <source>
        <dbReference type="ARBA" id="ARBA00004141"/>
    </source>
</evidence>
<reference evidence="6" key="1">
    <citation type="submission" date="2022-01" db="EMBL/GenBank/DDBJ databases">
        <authorList>
            <person name="King R."/>
        </authorList>
    </citation>
    <scope>NUCLEOTIDE SEQUENCE</scope>
</reference>
<keyword evidence="2 5" id="KW-0812">Transmembrane</keyword>
<evidence type="ECO:0000256" key="2">
    <source>
        <dbReference type="ARBA" id="ARBA00022692"/>
    </source>
</evidence>
<keyword evidence="7" id="KW-1185">Reference proteome</keyword>
<keyword evidence="3 5" id="KW-1133">Transmembrane helix</keyword>
<feature type="transmembrane region" description="Helical" evidence="5">
    <location>
        <begin position="131"/>
        <end position="151"/>
    </location>
</feature>
<dbReference type="Pfam" id="PF00335">
    <property type="entry name" value="Tetraspanin"/>
    <property type="match status" value="1"/>
</dbReference>
<evidence type="ECO:0000256" key="5">
    <source>
        <dbReference type="SAM" id="Phobius"/>
    </source>
</evidence>
<proteinExistence type="predicted"/>